<comment type="caution">
    <text evidence="3">The sequence shown here is derived from an EMBL/GenBank/DDBJ whole genome shotgun (WGS) entry which is preliminary data.</text>
</comment>
<gene>
    <name evidence="3" type="ORF">DZF91_30875</name>
</gene>
<dbReference type="GO" id="GO:0016787">
    <property type="term" value="F:hydrolase activity"/>
    <property type="evidence" value="ECO:0007669"/>
    <property type="project" value="UniProtKB-KW"/>
</dbReference>
<dbReference type="InterPro" id="IPR050491">
    <property type="entry name" value="AmpC-like"/>
</dbReference>
<organism evidence="3 4">
    <name type="scientific">Actinomadura logoneensis</name>
    <dbReference type="NCBI Taxonomy" id="2293572"/>
    <lineage>
        <taxon>Bacteria</taxon>
        <taxon>Bacillati</taxon>
        <taxon>Actinomycetota</taxon>
        <taxon>Actinomycetes</taxon>
        <taxon>Streptosporangiales</taxon>
        <taxon>Thermomonosporaceae</taxon>
        <taxon>Actinomadura</taxon>
    </lineage>
</organism>
<dbReference type="PROSITE" id="PS00146">
    <property type="entry name" value="BETA_LACTAMASE_A"/>
    <property type="match status" value="1"/>
</dbReference>
<dbReference type="AlphaFoldDB" id="A0A372JCU6"/>
<sequence length="436" mass="46932">MVRPRAARGERVAACGQVDPGTPSARCPGPWGTKAPVGRLKHVKNTVQRNTVQRNTVQRIAIATAATGAAAALTAAVVPATATASPASTRSGASAPAGSALQRAADRLVEDGQPGVIALSRRGDRVTRVTAGVADTATRRKMTPDLRFRIASVTKTFTAAVVLRLVAEHRLSLDDTVARHLPGVLTRNGNDGRKITVRQLLAQTSGLNEYVQDPRIWQDGGRVWKPRELVDIAQEKAPLSRPGAKWNYANTNYVLAGMIVEKVTGRPFGVELQRRVVGPLKLRHTFLPVADTGFHGAYVHGYLDRYGDVSTAISPSSGWTSGGIVSTVDDVARFQRALVTGRLLPKGVQKAMMTTRPVTDDWVKEDYGLGLARIKTTCGYAWGHDGGWPGYRTWSYTTRDGGRQAVITYNQSSPALEARPAFRADITKAIDAALCR</sequence>
<dbReference type="Proteomes" id="UP000261811">
    <property type="component" value="Unassembled WGS sequence"/>
</dbReference>
<protein>
    <submittedName>
        <fullName evidence="3">Class A beta-lactamase-related serine hydrolase</fullName>
    </submittedName>
</protein>
<dbReference type="Pfam" id="PF00144">
    <property type="entry name" value="Beta-lactamase"/>
    <property type="match status" value="1"/>
</dbReference>
<evidence type="ECO:0000313" key="3">
    <source>
        <dbReference type="EMBL" id="RFU37827.1"/>
    </source>
</evidence>
<dbReference type="Gene3D" id="3.40.710.10">
    <property type="entry name" value="DD-peptidase/beta-lactamase superfamily"/>
    <property type="match status" value="1"/>
</dbReference>
<dbReference type="InterPro" id="IPR023650">
    <property type="entry name" value="Beta-lactam_class-A_AS"/>
</dbReference>
<dbReference type="EMBL" id="QURH01000915">
    <property type="protein sequence ID" value="RFU37827.1"/>
    <property type="molecule type" value="Genomic_DNA"/>
</dbReference>
<dbReference type="PANTHER" id="PTHR46825:SF7">
    <property type="entry name" value="D-ALANYL-D-ALANINE CARBOXYPEPTIDASE"/>
    <property type="match status" value="1"/>
</dbReference>
<feature type="region of interest" description="Disordered" evidence="1">
    <location>
        <begin position="1"/>
        <end position="31"/>
    </location>
</feature>
<accession>A0A372JCU6</accession>
<name>A0A372JCU6_9ACTN</name>
<dbReference type="PANTHER" id="PTHR46825">
    <property type="entry name" value="D-ALANYL-D-ALANINE-CARBOXYPEPTIDASE/ENDOPEPTIDASE AMPH"/>
    <property type="match status" value="1"/>
</dbReference>
<dbReference type="InterPro" id="IPR001466">
    <property type="entry name" value="Beta-lactam-related"/>
</dbReference>
<proteinExistence type="predicted"/>
<evidence type="ECO:0000256" key="1">
    <source>
        <dbReference type="SAM" id="MobiDB-lite"/>
    </source>
</evidence>
<evidence type="ECO:0000313" key="4">
    <source>
        <dbReference type="Proteomes" id="UP000261811"/>
    </source>
</evidence>
<keyword evidence="4" id="KW-1185">Reference proteome</keyword>
<keyword evidence="3" id="KW-0378">Hydrolase</keyword>
<dbReference type="SUPFAM" id="SSF56601">
    <property type="entry name" value="beta-lactamase/transpeptidase-like"/>
    <property type="match status" value="1"/>
</dbReference>
<feature type="domain" description="Beta-lactamase-related" evidence="2">
    <location>
        <begin position="104"/>
        <end position="422"/>
    </location>
</feature>
<reference evidence="3 4" key="1">
    <citation type="submission" date="2018-08" db="EMBL/GenBank/DDBJ databases">
        <title>Actinomadura jelena sp. nov., a novel Actinomycete isolated from soil in Chad.</title>
        <authorList>
            <person name="Shi L."/>
        </authorList>
    </citation>
    <scope>NUCLEOTIDE SEQUENCE [LARGE SCALE GENOMIC DNA]</scope>
    <source>
        <strain evidence="3 4">NEAU-G17</strain>
    </source>
</reference>
<dbReference type="InterPro" id="IPR012338">
    <property type="entry name" value="Beta-lactam/transpept-like"/>
</dbReference>
<evidence type="ECO:0000259" key="2">
    <source>
        <dbReference type="Pfam" id="PF00144"/>
    </source>
</evidence>